<dbReference type="EMBL" id="BQNB010019591">
    <property type="protein sequence ID" value="GJT86908.1"/>
    <property type="molecule type" value="Genomic_DNA"/>
</dbReference>
<gene>
    <name evidence="2" type="ORF">Tco_1068625</name>
</gene>
<dbReference type="SUPFAM" id="SSF54928">
    <property type="entry name" value="RNA-binding domain, RBD"/>
    <property type="match status" value="1"/>
</dbReference>
<organism evidence="2 3">
    <name type="scientific">Tanacetum coccineum</name>
    <dbReference type="NCBI Taxonomy" id="301880"/>
    <lineage>
        <taxon>Eukaryota</taxon>
        <taxon>Viridiplantae</taxon>
        <taxon>Streptophyta</taxon>
        <taxon>Embryophyta</taxon>
        <taxon>Tracheophyta</taxon>
        <taxon>Spermatophyta</taxon>
        <taxon>Magnoliopsida</taxon>
        <taxon>eudicotyledons</taxon>
        <taxon>Gunneridae</taxon>
        <taxon>Pentapetalae</taxon>
        <taxon>asterids</taxon>
        <taxon>campanulids</taxon>
        <taxon>Asterales</taxon>
        <taxon>Asteraceae</taxon>
        <taxon>Asteroideae</taxon>
        <taxon>Anthemideae</taxon>
        <taxon>Anthemidinae</taxon>
        <taxon>Tanacetum</taxon>
    </lineage>
</organism>
<proteinExistence type="predicted"/>
<keyword evidence="2" id="KW-0695">RNA-directed DNA polymerase</keyword>
<protein>
    <submittedName>
        <fullName evidence="2">RNA-directed DNA polymerase, eukaryota, nucleotide-binding alpha-beta plait domain protein</fullName>
    </submittedName>
</protein>
<dbReference type="CDD" id="cd00590">
    <property type="entry name" value="RRM_SF"/>
    <property type="match status" value="1"/>
</dbReference>
<feature type="region of interest" description="Disordered" evidence="1">
    <location>
        <begin position="1"/>
        <end position="21"/>
    </location>
</feature>
<reference evidence="2" key="1">
    <citation type="journal article" date="2022" name="Int. J. Mol. Sci.">
        <title>Draft Genome of Tanacetum Coccineum: Genomic Comparison of Closely Related Tanacetum-Family Plants.</title>
        <authorList>
            <person name="Yamashiro T."/>
            <person name="Shiraishi A."/>
            <person name="Nakayama K."/>
            <person name="Satake H."/>
        </authorList>
    </citation>
    <scope>NUCLEOTIDE SEQUENCE</scope>
</reference>
<keyword evidence="3" id="KW-1185">Reference proteome</keyword>
<accession>A0ABQ5HG81</accession>
<keyword evidence="2" id="KW-0808">Transferase</keyword>
<name>A0ABQ5HG81_9ASTR</name>
<dbReference type="InterPro" id="IPR035979">
    <property type="entry name" value="RBD_domain_sf"/>
</dbReference>
<dbReference type="GO" id="GO:0003964">
    <property type="term" value="F:RNA-directed DNA polymerase activity"/>
    <property type="evidence" value="ECO:0007669"/>
    <property type="project" value="UniProtKB-KW"/>
</dbReference>
<comment type="caution">
    <text evidence="2">The sequence shown here is derived from an EMBL/GenBank/DDBJ whole genome shotgun (WGS) entry which is preliminary data.</text>
</comment>
<sequence>MAGSYRSNVNNTRRSQNSNEELTQKISHSIFVTNFPDSVNSRDLWRECSVYGTVVDVFIPSKKSKAETWYHSVQKEHTKDSVQDLSSRFVAHERFAHRSIRPPGLIPLAQGDFEIRDT</sequence>
<reference evidence="2" key="2">
    <citation type="submission" date="2022-01" db="EMBL/GenBank/DDBJ databases">
        <authorList>
            <person name="Yamashiro T."/>
            <person name="Shiraishi A."/>
            <person name="Satake H."/>
            <person name="Nakayama K."/>
        </authorList>
    </citation>
    <scope>NUCLEOTIDE SEQUENCE</scope>
</reference>
<keyword evidence="2" id="KW-0548">Nucleotidyltransferase</keyword>
<evidence type="ECO:0000256" key="1">
    <source>
        <dbReference type="SAM" id="MobiDB-lite"/>
    </source>
</evidence>
<dbReference type="InterPro" id="IPR012677">
    <property type="entry name" value="Nucleotide-bd_a/b_plait_sf"/>
</dbReference>
<dbReference type="Gene3D" id="3.30.70.330">
    <property type="match status" value="1"/>
</dbReference>
<evidence type="ECO:0000313" key="2">
    <source>
        <dbReference type="EMBL" id="GJT86908.1"/>
    </source>
</evidence>
<evidence type="ECO:0000313" key="3">
    <source>
        <dbReference type="Proteomes" id="UP001151760"/>
    </source>
</evidence>
<dbReference type="Proteomes" id="UP001151760">
    <property type="component" value="Unassembled WGS sequence"/>
</dbReference>